<name>A3ZUH6_9BACT</name>
<proteinExistence type="predicted"/>
<organism evidence="2 3">
    <name type="scientific">Blastopirellula marina DSM 3645</name>
    <dbReference type="NCBI Taxonomy" id="314230"/>
    <lineage>
        <taxon>Bacteria</taxon>
        <taxon>Pseudomonadati</taxon>
        <taxon>Planctomycetota</taxon>
        <taxon>Planctomycetia</taxon>
        <taxon>Pirellulales</taxon>
        <taxon>Pirellulaceae</taxon>
        <taxon>Blastopirellula</taxon>
    </lineage>
</organism>
<comment type="caution">
    <text evidence="2">The sequence shown here is derived from an EMBL/GenBank/DDBJ whole genome shotgun (WGS) entry which is preliminary data.</text>
</comment>
<dbReference type="EMBL" id="AANZ01000012">
    <property type="protein sequence ID" value="EAQ79886.1"/>
    <property type="molecule type" value="Genomic_DNA"/>
</dbReference>
<protein>
    <submittedName>
        <fullName evidence="2">Uncharacterized protein</fullName>
    </submittedName>
</protein>
<dbReference type="RefSeq" id="WP_002652327.1">
    <property type="nucleotide sequence ID" value="NZ_CH672376.1"/>
</dbReference>
<dbReference type="HOGENOM" id="CLU_3213092_0_0_0"/>
<dbReference type="Proteomes" id="UP000004358">
    <property type="component" value="Unassembled WGS sequence"/>
</dbReference>
<evidence type="ECO:0000313" key="3">
    <source>
        <dbReference type="Proteomes" id="UP000004358"/>
    </source>
</evidence>
<dbReference type="AlphaFoldDB" id="A3ZUH6"/>
<evidence type="ECO:0000256" key="1">
    <source>
        <dbReference type="SAM" id="MobiDB-lite"/>
    </source>
</evidence>
<accession>A3ZUH6</accession>
<reference evidence="2 3" key="1">
    <citation type="submission" date="2006-02" db="EMBL/GenBank/DDBJ databases">
        <authorList>
            <person name="Amann R."/>
            <person name="Ferriera S."/>
            <person name="Johnson J."/>
            <person name="Kravitz S."/>
            <person name="Halpern A."/>
            <person name="Remington K."/>
            <person name="Beeson K."/>
            <person name="Tran B."/>
            <person name="Rogers Y.-H."/>
            <person name="Friedman R."/>
            <person name="Venter J.C."/>
        </authorList>
    </citation>
    <scope>NUCLEOTIDE SEQUENCE [LARGE SCALE GENOMIC DNA]</scope>
    <source>
        <strain evidence="2 3">DSM 3645</strain>
    </source>
</reference>
<feature type="region of interest" description="Disordered" evidence="1">
    <location>
        <begin position="1"/>
        <end position="21"/>
    </location>
</feature>
<dbReference type="STRING" id="314230.DSM3645_22139"/>
<sequence length="44" mass="4827">MRPPASPALVEADQRRKEDDAEIQQAVEEAGYFTVFHPNEAGGV</sequence>
<evidence type="ECO:0000313" key="2">
    <source>
        <dbReference type="EMBL" id="EAQ79886.1"/>
    </source>
</evidence>
<gene>
    <name evidence="2" type="ORF">DSM3645_22139</name>
</gene>